<evidence type="ECO:0000256" key="2">
    <source>
        <dbReference type="ARBA" id="ARBA00022536"/>
    </source>
</evidence>
<dbReference type="PROSITE" id="PS51120">
    <property type="entry name" value="LDLRB"/>
    <property type="match status" value="14"/>
</dbReference>
<feature type="region of interest" description="Disordered" evidence="12">
    <location>
        <begin position="1584"/>
        <end position="1638"/>
    </location>
</feature>
<dbReference type="InterPro" id="IPR050778">
    <property type="entry name" value="Cueball_EGF_LRP_Nidogen"/>
</dbReference>
<feature type="repeat" description="LDL-receptor class B" evidence="11">
    <location>
        <begin position="668"/>
        <end position="710"/>
    </location>
</feature>
<keyword evidence="13" id="KW-0812">Transmembrane</keyword>
<protein>
    <recommendedName>
        <fullName evidence="14">EGF-like domain-containing protein</fullName>
    </recommendedName>
</protein>
<dbReference type="PRINTS" id="PR00261">
    <property type="entry name" value="LDLRECEPTOR"/>
</dbReference>
<organism evidence="15">
    <name type="scientific">Oppiella nova</name>
    <dbReference type="NCBI Taxonomy" id="334625"/>
    <lineage>
        <taxon>Eukaryota</taxon>
        <taxon>Metazoa</taxon>
        <taxon>Ecdysozoa</taxon>
        <taxon>Arthropoda</taxon>
        <taxon>Chelicerata</taxon>
        <taxon>Arachnida</taxon>
        <taxon>Acari</taxon>
        <taxon>Acariformes</taxon>
        <taxon>Sarcoptiformes</taxon>
        <taxon>Oribatida</taxon>
        <taxon>Brachypylina</taxon>
        <taxon>Oppioidea</taxon>
        <taxon>Oppiidae</taxon>
        <taxon>Oppiella</taxon>
    </lineage>
</organism>
<keyword evidence="2" id="KW-0245">EGF-like domain</keyword>
<feature type="disulfide bond" evidence="10">
    <location>
        <begin position="1318"/>
        <end position="1333"/>
    </location>
</feature>
<feature type="repeat" description="LDL-receptor class B" evidence="11">
    <location>
        <begin position="1117"/>
        <end position="1159"/>
    </location>
</feature>
<feature type="domain" description="EGF-like" evidence="14">
    <location>
        <begin position="1209"/>
        <end position="1248"/>
    </location>
</feature>
<feature type="repeat" description="LDL-receptor class B" evidence="11">
    <location>
        <begin position="985"/>
        <end position="1029"/>
    </location>
</feature>
<dbReference type="CDD" id="cd00112">
    <property type="entry name" value="LDLa"/>
    <property type="match status" value="3"/>
</dbReference>
<evidence type="ECO:0000256" key="12">
    <source>
        <dbReference type="SAM" id="MobiDB-lite"/>
    </source>
</evidence>
<dbReference type="Gene3D" id="4.10.400.10">
    <property type="entry name" value="Low-density Lipoprotein Receptor"/>
    <property type="match status" value="3"/>
</dbReference>
<dbReference type="Gene3D" id="2.10.25.10">
    <property type="entry name" value="Laminin"/>
    <property type="match status" value="1"/>
</dbReference>
<feature type="compositionally biased region" description="Low complexity" evidence="12">
    <location>
        <begin position="1521"/>
        <end position="1535"/>
    </location>
</feature>
<feature type="disulfide bond" evidence="10">
    <location>
        <begin position="1274"/>
        <end position="1289"/>
    </location>
</feature>
<evidence type="ECO:0000313" key="16">
    <source>
        <dbReference type="Proteomes" id="UP000728032"/>
    </source>
</evidence>
<feature type="repeat" description="LDL-receptor class B" evidence="11">
    <location>
        <begin position="142"/>
        <end position="187"/>
    </location>
</feature>
<feature type="repeat" description="LDL-receptor class B" evidence="11">
    <location>
        <begin position="1030"/>
        <end position="1072"/>
    </location>
</feature>
<dbReference type="InterPro" id="IPR023415">
    <property type="entry name" value="LDLR_class-A_CS"/>
</dbReference>
<dbReference type="SMART" id="SM00135">
    <property type="entry name" value="LY"/>
    <property type="match status" value="20"/>
</dbReference>
<keyword evidence="4" id="KW-0732">Signal</keyword>
<dbReference type="FunFam" id="2.120.10.30:FF:000241">
    <property type="entry name" value="Low-density lipoprotein receptor-related protein 6"/>
    <property type="match status" value="3"/>
</dbReference>
<keyword evidence="6 13" id="KW-0472">Membrane</keyword>
<feature type="domain" description="EGF-like" evidence="14">
    <location>
        <begin position="278"/>
        <end position="317"/>
    </location>
</feature>
<dbReference type="Pfam" id="PF00057">
    <property type="entry name" value="Ldl_recept_a"/>
    <property type="match status" value="2"/>
</dbReference>
<gene>
    <name evidence="15" type="ORF">ONB1V03_LOCUS8845</name>
</gene>
<feature type="transmembrane region" description="Helical" evidence="13">
    <location>
        <begin position="1390"/>
        <end position="1410"/>
    </location>
</feature>
<dbReference type="OrthoDB" id="72419at2759"/>
<dbReference type="FunFam" id="2.120.10.30:FF:000001">
    <property type="entry name" value="Low-density lipoprotein receptor-related protein 6"/>
    <property type="match status" value="1"/>
</dbReference>
<feature type="compositionally biased region" description="Polar residues" evidence="12">
    <location>
        <begin position="1437"/>
        <end position="1458"/>
    </location>
</feature>
<sequence>MRCMGVSRPTYLLFANRKDICLVNSDNPRPNASVIMNHLEEAAALDYYFKDSIIFWADIGLETIKGIKVNGSISQDKAFTIINTGIISPDGLACDWLTKKLYWTDSETNRIEVSRFDGTDRKVLFWHDLDQPRAIALAPADGLMFWTDWGEVPKIERSSMDGEPITRSIVVKDNIYWPNGLTIDYEAKRLYWADAKLKFISSMDFSGSNRKVVVNGNLPHPFALTILSDTIYWTDWQTRAIHSFNKNTGQRRKVISGKLSPMDIHVYSSSRQLTSDTPCDHDNGGCSNLCLLSSISPFYSCGCPTGVRLLPDLKTCAPSAEEILLLARRVDIRRISLDTSDHTDVVLPLRHIKHAIAVDFDPIDKKIYWTDDDVHVIRRAFLNGSQQEDIVSTEVHHPDGIAIDWIARNIYWTDTGTDRIEVARLNGTYRKILLTEGLDEPRAIVVHPIDGLIFWTDWGTKAKIERAALDGTQRSVVISTGLGWPNGLAIDYEMSKIYWSDAKTDKIEKSNFDGSERTVIVSDQLPHVFGFTLLNDYVYWSDWQRRSVERVHKITGEQRETIVDQLPDLMGLKAVSVNRVLGSNPCAINNGNCSHLCLYKPKQKNVCACPMGYELATDMHTCIVPEAFLLFSRKADIRRISLESHHLDFIPIAGIHEITSFDYHLIDNRIYWTDVKLKTISRSFINGSNIEHIIEFGLESPVSLAVDWIADNLYWTDSDSNRIEVSRLDGSYRKTLIWKDLDNPHSIALNPSEGLMFWSDWGAIERIERSALDGTQRLVIVNRSGRASSLTIDYKERRLYWVDTFIDKILCSGLDGATPNEVIKSDQNNPFKPRGLTIYQDFIYWSNGVENTIERANKSNPFDSSVIQTKLDSVVDSDVDLVVYHNSRQSGWNPCAVNNGGCDHLCLALPSNNQRAYTHSCLCSSHYILNEDNKTCSAPQSFLLYSQRNSITRLTMDSATDAPDITLPIHNLKNVKALAYDPYEQVVIWIDSRTHAIRKANINGTGTAIVVPNPHDLNAPYDLEVDPYSRVIYWSCSHTNSINVTRLDGQHIGAIVSDGLDRPRGLALHYKKGYLFWVNAMSPPKIERISTLGLIRKPIIESNLEEVSALTVDNDLNLIYWSESAHQNIECSSLEGDNRRVILEATVLHPISIAIYDNYLYLIEREQKVIERVNKLSESGQKQTVYNRIPQLTDIISVSKMDTNSSSLACLSENGGCSHLCLIRHNGSTHKCGCPMGMVLSNEDHTCISPPHCSSDQFACLTGKVNCIPIIWRCDGQPECEDKSDEINCPKCLESEFSCPRTTGDGSKSQCLDNSLLCDGVTDCMDGSDEHCCGLEEFKCKSGRNCLTLYQLCDGKDDCMDGSDESQKSCRHKMDRMPLEMANQPAPRTGYSVVIIIAVFIIFVIFIIAYQCRRKAQAYEEKDFGANDMLMSAQRPLNPQSSDLRTNPLLSSTENTSGKRFPINPNFNVCPTLQQSSDPCYERNITGASSTSSSINNYPKETLNPPPSPVTDQSQCNFEGSSCASSSVAHSRSSRNAILPNRHKKNRWMRTRGPPPTPCSTDVYEDSEPSPIKYTAYYDNSQAELSYDSDPYPPPPTPRSHYFSDLSGPPSPVTERSYNNPYPPPPSPVPELETPEIT</sequence>
<dbReference type="InterPro" id="IPR011042">
    <property type="entry name" value="6-blade_b-propeller_TolB-like"/>
</dbReference>
<dbReference type="PROSITE" id="PS50068">
    <property type="entry name" value="LDLRA_2"/>
    <property type="match status" value="3"/>
</dbReference>
<feature type="repeat" description="LDL-receptor class B" evidence="11">
    <location>
        <begin position="188"/>
        <end position="230"/>
    </location>
</feature>
<comment type="subcellular location">
    <subcellularLocation>
        <location evidence="1">Membrane</location>
        <topology evidence="1">Single-pass membrane protein</topology>
    </subcellularLocation>
</comment>
<dbReference type="GO" id="GO:0006897">
    <property type="term" value="P:endocytosis"/>
    <property type="evidence" value="ECO:0007669"/>
    <property type="project" value="UniProtKB-KW"/>
</dbReference>
<dbReference type="EMBL" id="CAJPVJ010005245">
    <property type="protein sequence ID" value="CAG2169367.1"/>
    <property type="molecule type" value="Genomic_DNA"/>
</dbReference>
<feature type="repeat" description="LDL-receptor class B" evidence="11">
    <location>
        <begin position="754"/>
        <end position="796"/>
    </location>
</feature>
<name>A0A7R9QPB3_9ACAR</name>
<dbReference type="PANTHER" id="PTHR46513">
    <property type="entry name" value="VITELLOGENIN RECEPTOR-LIKE PROTEIN-RELATED-RELATED"/>
    <property type="match status" value="1"/>
</dbReference>
<feature type="repeat" description="LDL-receptor class B" evidence="11">
    <location>
        <begin position="52"/>
        <end position="98"/>
    </location>
</feature>
<accession>A0A7R9QPB3</accession>
<dbReference type="GO" id="GO:0016020">
    <property type="term" value="C:membrane"/>
    <property type="evidence" value="ECO:0007669"/>
    <property type="project" value="UniProtKB-SubCell"/>
</dbReference>
<comment type="caution">
    <text evidence="10">Lacks conserved residue(s) required for the propagation of feature annotation.</text>
</comment>
<feature type="compositionally biased region" description="Polar residues" evidence="12">
    <location>
        <begin position="1510"/>
        <end position="1520"/>
    </location>
</feature>
<feature type="domain" description="EGF-like" evidence="14">
    <location>
        <begin position="585"/>
        <end position="623"/>
    </location>
</feature>
<feature type="repeat" description="LDL-receptor class B" evidence="11">
    <location>
        <begin position="451"/>
        <end position="494"/>
    </location>
</feature>
<dbReference type="InterPro" id="IPR000742">
    <property type="entry name" value="EGF"/>
</dbReference>
<reference evidence="15" key="1">
    <citation type="submission" date="2020-11" db="EMBL/GenBank/DDBJ databases">
        <authorList>
            <person name="Tran Van P."/>
        </authorList>
    </citation>
    <scope>NUCLEOTIDE SEQUENCE</scope>
</reference>
<evidence type="ECO:0000256" key="5">
    <source>
        <dbReference type="ARBA" id="ARBA00022737"/>
    </source>
</evidence>
<feature type="domain" description="EGF-like" evidence="14">
    <location>
        <begin position="894"/>
        <end position="937"/>
    </location>
</feature>
<keyword evidence="8" id="KW-0675">Receptor</keyword>
<evidence type="ECO:0000256" key="7">
    <source>
        <dbReference type="ARBA" id="ARBA00023157"/>
    </source>
</evidence>
<evidence type="ECO:0000256" key="10">
    <source>
        <dbReference type="PROSITE-ProRule" id="PRU00124"/>
    </source>
</evidence>
<feature type="compositionally biased region" description="Basic residues" evidence="12">
    <location>
        <begin position="1541"/>
        <end position="1550"/>
    </location>
</feature>
<keyword evidence="9" id="KW-0325">Glycoprotein</keyword>
<evidence type="ECO:0000259" key="14">
    <source>
        <dbReference type="SMART" id="SM00181"/>
    </source>
</evidence>
<keyword evidence="16" id="KW-1185">Reference proteome</keyword>
<dbReference type="InterPro" id="IPR002172">
    <property type="entry name" value="LDrepeatLR_classA_rpt"/>
</dbReference>
<evidence type="ECO:0000256" key="6">
    <source>
        <dbReference type="ARBA" id="ARBA00023136"/>
    </source>
</evidence>
<keyword evidence="13" id="KW-1133">Transmembrane helix</keyword>
<evidence type="ECO:0000313" key="15">
    <source>
        <dbReference type="EMBL" id="CAD7652180.1"/>
    </source>
</evidence>
<dbReference type="EMBL" id="OC920070">
    <property type="protein sequence ID" value="CAD7652180.1"/>
    <property type="molecule type" value="Genomic_DNA"/>
</dbReference>
<feature type="repeat" description="LDL-receptor class B" evidence="11">
    <location>
        <begin position="99"/>
        <end position="141"/>
    </location>
</feature>
<feature type="repeat" description="LDL-receptor class B" evidence="11">
    <location>
        <begin position="711"/>
        <end position="753"/>
    </location>
</feature>
<dbReference type="SUPFAM" id="SSF57424">
    <property type="entry name" value="LDL receptor-like module"/>
    <property type="match status" value="3"/>
</dbReference>
<dbReference type="SUPFAM" id="SSF63825">
    <property type="entry name" value="YWTD domain"/>
    <property type="match status" value="4"/>
</dbReference>
<evidence type="ECO:0000256" key="13">
    <source>
        <dbReference type="SAM" id="Phobius"/>
    </source>
</evidence>
<feature type="compositionally biased region" description="Polar residues" evidence="12">
    <location>
        <begin position="1486"/>
        <end position="1499"/>
    </location>
</feature>
<keyword evidence="5" id="KW-0677">Repeat</keyword>
<dbReference type="SUPFAM" id="SSF57196">
    <property type="entry name" value="EGF/Laminin"/>
    <property type="match status" value="3"/>
</dbReference>
<evidence type="ECO:0000256" key="1">
    <source>
        <dbReference type="ARBA" id="ARBA00004167"/>
    </source>
</evidence>
<dbReference type="Proteomes" id="UP000728032">
    <property type="component" value="Unassembled WGS sequence"/>
</dbReference>
<keyword evidence="7 10" id="KW-1015">Disulfide bond</keyword>
<evidence type="ECO:0000256" key="3">
    <source>
        <dbReference type="ARBA" id="ARBA00022583"/>
    </source>
</evidence>
<evidence type="ECO:0000256" key="4">
    <source>
        <dbReference type="ARBA" id="ARBA00022729"/>
    </source>
</evidence>
<feature type="repeat" description="LDL-receptor class B" evidence="11">
    <location>
        <begin position="408"/>
        <end position="450"/>
    </location>
</feature>
<evidence type="ECO:0000256" key="9">
    <source>
        <dbReference type="ARBA" id="ARBA00023180"/>
    </source>
</evidence>
<dbReference type="InterPro" id="IPR036055">
    <property type="entry name" value="LDL_receptor-like_sf"/>
</dbReference>
<evidence type="ECO:0000256" key="8">
    <source>
        <dbReference type="ARBA" id="ARBA00023170"/>
    </source>
</evidence>
<feature type="region of interest" description="Disordered" evidence="12">
    <location>
        <begin position="1481"/>
        <end position="1572"/>
    </location>
</feature>
<dbReference type="SMART" id="SM00192">
    <property type="entry name" value="LDLa"/>
    <property type="match status" value="3"/>
</dbReference>
<dbReference type="PROSITE" id="PS01209">
    <property type="entry name" value="LDLRA_1"/>
    <property type="match status" value="2"/>
</dbReference>
<dbReference type="Pfam" id="PF00058">
    <property type="entry name" value="Ldl_recept_b"/>
    <property type="match status" value="9"/>
</dbReference>
<dbReference type="InterPro" id="IPR000033">
    <property type="entry name" value="LDLR_classB_rpt"/>
</dbReference>
<feature type="repeat" description="LDL-receptor class B" evidence="11">
    <location>
        <begin position="495"/>
        <end position="537"/>
    </location>
</feature>
<keyword evidence="3" id="KW-0254">Endocytosis</keyword>
<proteinExistence type="predicted"/>
<dbReference type="SMART" id="SM00181">
    <property type="entry name" value="EGF"/>
    <property type="match status" value="4"/>
</dbReference>
<feature type="repeat" description="LDL-receptor class B" evidence="11">
    <location>
        <begin position="365"/>
        <end position="407"/>
    </location>
</feature>
<evidence type="ECO:0000256" key="11">
    <source>
        <dbReference type="PROSITE-ProRule" id="PRU00461"/>
    </source>
</evidence>
<dbReference type="Pfam" id="PF14670">
    <property type="entry name" value="FXa_inhibition"/>
    <property type="match status" value="3"/>
</dbReference>
<dbReference type="PANTHER" id="PTHR46513:SF41">
    <property type="entry name" value="LOW-DENSITY LIPOPROTEIN RECEPTOR-RELATED PROTEIN"/>
    <property type="match status" value="1"/>
</dbReference>
<dbReference type="Gene3D" id="2.120.10.30">
    <property type="entry name" value="TolB, C-terminal domain"/>
    <property type="match status" value="4"/>
</dbReference>
<feature type="region of interest" description="Disordered" evidence="12">
    <location>
        <begin position="1437"/>
        <end position="1459"/>
    </location>
</feature>